<dbReference type="InterPro" id="IPR018989">
    <property type="entry name" value="DUF2001"/>
</dbReference>
<dbReference type="InterPro" id="IPR038628">
    <property type="entry name" value="XkdM-like_sf"/>
</dbReference>
<evidence type="ECO:0000313" key="1">
    <source>
        <dbReference type="EMBL" id="MEY8763340.1"/>
    </source>
</evidence>
<name>A0ABV4DY17_9CLOT</name>
<sequence length="144" mass="16087">MASVENIANKVLSGTEGKLWINGEQIEEVNKVEIKIEGVFDDIEIAGVYATMGRFMGWKGTGTLTLFKMHSRAFNAIGAAFRDGKFPDVEIEASVTNAQTGESERIALYGVQFTQSEFNYETKKSSQEAIPFRFIDYEILEKLS</sequence>
<reference evidence="1 2" key="1">
    <citation type="submission" date="2024-08" db="EMBL/GenBank/DDBJ databases">
        <title>Clostridium lapicellarii sp. nov., and Clostridium renhuaiense sp. nov., two species isolated from the mud in a fermentation cellar used for producing sauce-flavour Chinese liquors.</title>
        <authorList>
            <person name="Yang F."/>
            <person name="Wang H."/>
            <person name="Chen L.Q."/>
            <person name="Zhou N."/>
            <person name="Lu J.J."/>
            <person name="Pu X.X."/>
            <person name="Wan B."/>
            <person name="Wang L."/>
            <person name="Liu S.J."/>
        </authorList>
    </citation>
    <scope>NUCLEOTIDE SEQUENCE [LARGE SCALE GENOMIC DNA]</scope>
    <source>
        <strain evidence="1 2">MT-113</strain>
    </source>
</reference>
<accession>A0ABV4DY17</accession>
<organism evidence="1 2">
    <name type="scientific">Clostridium lapidicellarium</name>
    <dbReference type="NCBI Taxonomy" id="3240931"/>
    <lineage>
        <taxon>Bacteria</taxon>
        <taxon>Bacillati</taxon>
        <taxon>Bacillota</taxon>
        <taxon>Clostridia</taxon>
        <taxon>Eubacteriales</taxon>
        <taxon>Clostridiaceae</taxon>
        <taxon>Clostridium</taxon>
    </lineage>
</organism>
<comment type="caution">
    <text evidence="1">The sequence shown here is derived from an EMBL/GenBank/DDBJ whole genome shotgun (WGS) entry which is preliminary data.</text>
</comment>
<protein>
    <submittedName>
        <fullName evidence="1">Phage tail tube protein</fullName>
    </submittedName>
</protein>
<dbReference type="Proteomes" id="UP001565220">
    <property type="component" value="Unassembled WGS sequence"/>
</dbReference>
<proteinExistence type="predicted"/>
<evidence type="ECO:0000313" key="2">
    <source>
        <dbReference type="Proteomes" id="UP001565220"/>
    </source>
</evidence>
<dbReference type="Pfam" id="PF09393">
    <property type="entry name" value="DUF2001"/>
    <property type="match status" value="1"/>
</dbReference>
<dbReference type="EMBL" id="JBGFFE010000007">
    <property type="protein sequence ID" value="MEY8763340.1"/>
    <property type="molecule type" value="Genomic_DNA"/>
</dbReference>
<keyword evidence="2" id="KW-1185">Reference proteome</keyword>
<dbReference type="Gene3D" id="2.30.110.40">
    <property type="entry name" value="Phage tail tube protein"/>
    <property type="match status" value="1"/>
</dbReference>
<gene>
    <name evidence="1" type="ORF">AB8S09_06760</name>
</gene>
<dbReference type="RefSeq" id="WP_369868743.1">
    <property type="nucleotide sequence ID" value="NZ_JBGFFE010000007.1"/>
</dbReference>
<dbReference type="SUPFAM" id="SSF69279">
    <property type="entry name" value="Phage tail proteins"/>
    <property type="match status" value="1"/>
</dbReference>